<comment type="similarity">
    <text evidence="1">Belongs to the Gfo/Idh/MocA family.</text>
</comment>
<gene>
    <name evidence="5" type="ORF">C7I55_26030</name>
</gene>
<dbReference type="InterPro" id="IPR000683">
    <property type="entry name" value="Gfo/Idh/MocA-like_OxRdtase_N"/>
</dbReference>
<keyword evidence="2" id="KW-0560">Oxidoreductase</keyword>
<evidence type="ECO:0000313" key="6">
    <source>
        <dbReference type="Proteomes" id="UP000241167"/>
    </source>
</evidence>
<dbReference type="AlphaFoldDB" id="A0A2P7QEX4"/>
<evidence type="ECO:0000256" key="2">
    <source>
        <dbReference type="ARBA" id="ARBA00023002"/>
    </source>
</evidence>
<dbReference type="GO" id="GO:0016491">
    <property type="term" value="F:oxidoreductase activity"/>
    <property type="evidence" value="ECO:0007669"/>
    <property type="project" value="UniProtKB-KW"/>
</dbReference>
<dbReference type="Proteomes" id="UP000241167">
    <property type="component" value="Unassembled WGS sequence"/>
</dbReference>
<comment type="caution">
    <text evidence="5">The sequence shown here is derived from an EMBL/GenBank/DDBJ whole genome shotgun (WGS) entry which is preliminary data.</text>
</comment>
<dbReference type="InterPro" id="IPR036291">
    <property type="entry name" value="NAD(P)-bd_dom_sf"/>
</dbReference>
<dbReference type="RefSeq" id="WP_106515976.1">
    <property type="nucleotide sequence ID" value="NZ_PXYI01000013.1"/>
</dbReference>
<dbReference type="InterPro" id="IPR050984">
    <property type="entry name" value="Gfo/Idh/MocA_domain"/>
</dbReference>
<protein>
    <submittedName>
        <fullName evidence="5">Glucose-fructose oxidoreductase</fullName>
    </submittedName>
</protein>
<dbReference type="Pfam" id="PF01408">
    <property type="entry name" value="GFO_IDH_MocA"/>
    <property type="match status" value="1"/>
</dbReference>
<evidence type="ECO:0000256" key="1">
    <source>
        <dbReference type="ARBA" id="ARBA00010928"/>
    </source>
</evidence>
<feature type="domain" description="GFO/IDH/MocA-like oxidoreductase" evidence="4">
    <location>
        <begin position="173"/>
        <end position="289"/>
    </location>
</feature>
<dbReference type="Gene3D" id="3.40.50.720">
    <property type="entry name" value="NAD(P)-binding Rossmann-like Domain"/>
    <property type="match status" value="1"/>
</dbReference>
<dbReference type="SUPFAM" id="SSF51735">
    <property type="entry name" value="NAD(P)-binding Rossmann-fold domains"/>
    <property type="match status" value="1"/>
</dbReference>
<dbReference type="InterPro" id="IPR055170">
    <property type="entry name" value="GFO_IDH_MocA-like_dom"/>
</dbReference>
<keyword evidence="6" id="KW-1185">Reference proteome</keyword>
<dbReference type="PANTHER" id="PTHR22604">
    <property type="entry name" value="OXIDOREDUCTASES"/>
    <property type="match status" value="1"/>
</dbReference>
<accession>A0A2P7QEX4</accession>
<dbReference type="OrthoDB" id="9792935at2"/>
<dbReference type="PANTHER" id="PTHR22604:SF105">
    <property type="entry name" value="TRANS-1,2-DIHYDROBENZENE-1,2-DIOL DEHYDROGENASE"/>
    <property type="match status" value="1"/>
</dbReference>
<proteinExistence type="inferred from homology"/>
<dbReference type="PROSITE" id="PS51318">
    <property type="entry name" value="TAT"/>
    <property type="match status" value="1"/>
</dbReference>
<feature type="domain" description="Gfo/Idh/MocA-like oxidoreductase N-terminal" evidence="3">
    <location>
        <begin position="38"/>
        <end position="161"/>
    </location>
</feature>
<reference evidence="5 6" key="1">
    <citation type="submission" date="2018-03" db="EMBL/GenBank/DDBJ databases">
        <title>The draft genome of Sphingosinicella sp. GL-C-18.</title>
        <authorList>
            <person name="Liu L."/>
            <person name="Li L."/>
            <person name="Liang L."/>
            <person name="Zhang X."/>
            <person name="Wang T."/>
        </authorList>
    </citation>
    <scope>NUCLEOTIDE SEQUENCE [LARGE SCALE GENOMIC DNA]</scope>
    <source>
        <strain evidence="5 6">GL-C-18</strain>
    </source>
</reference>
<dbReference type="InterPro" id="IPR006311">
    <property type="entry name" value="TAT_signal"/>
</dbReference>
<dbReference type="SUPFAM" id="SSF55347">
    <property type="entry name" value="Glyceraldehyde-3-phosphate dehydrogenase-like, C-terminal domain"/>
    <property type="match status" value="1"/>
</dbReference>
<evidence type="ECO:0000259" key="3">
    <source>
        <dbReference type="Pfam" id="PF01408"/>
    </source>
</evidence>
<dbReference type="GO" id="GO:0000166">
    <property type="term" value="F:nucleotide binding"/>
    <property type="evidence" value="ECO:0007669"/>
    <property type="project" value="InterPro"/>
</dbReference>
<sequence length="370" mass="40277">MAELDRRDLLTGLGGLGLAVAAGACSAAEPARPGRKIGYAIVGLGYYATRIIMPQFANCRSSRLTALVSGDMAKARTFAAQYDVPERSLYTYDTFDRIRDNPDVDVVYVILPNSMHAEYTIRSAQAGKHVVTEKPMSVSVSEAEAMVAACRKAGRKLAVGYRSHFQPHNILAMKLSRDGSIGTRRYVHAEHGFVQGDPTKWRLKKALAGGGSLMDMGVYSVQAMRYLTGEEPAAITARSSTDRKDPRFAEVEDMISWTFEFPSGVIGHGMSSYSSNHNHVRLTGDKGRIDLEPATPYEGQALRIARGGKEERLDPPPGPAVNQFVGQLDHMAECILNDRPPLISGEMGLQDMRIVDAIYRSAAGGGTIRL</sequence>
<evidence type="ECO:0000313" key="5">
    <source>
        <dbReference type="EMBL" id="PSJ36528.1"/>
    </source>
</evidence>
<name>A0A2P7QEX4_9SPHN</name>
<dbReference type="Gene3D" id="3.30.360.10">
    <property type="entry name" value="Dihydrodipicolinate Reductase, domain 2"/>
    <property type="match status" value="1"/>
</dbReference>
<evidence type="ECO:0000259" key="4">
    <source>
        <dbReference type="Pfam" id="PF22725"/>
    </source>
</evidence>
<dbReference type="PRINTS" id="PR01775">
    <property type="entry name" value="GLFROXRDTASE"/>
</dbReference>
<organism evidence="5 6">
    <name type="scientific">Allosphingosinicella deserti</name>
    <dbReference type="NCBI Taxonomy" id="2116704"/>
    <lineage>
        <taxon>Bacteria</taxon>
        <taxon>Pseudomonadati</taxon>
        <taxon>Pseudomonadota</taxon>
        <taxon>Alphaproteobacteria</taxon>
        <taxon>Sphingomonadales</taxon>
        <taxon>Sphingomonadaceae</taxon>
        <taxon>Allosphingosinicella</taxon>
    </lineage>
</organism>
<dbReference type="EMBL" id="PXYI01000013">
    <property type="protein sequence ID" value="PSJ36528.1"/>
    <property type="molecule type" value="Genomic_DNA"/>
</dbReference>
<dbReference type="Pfam" id="PF22725">
    <property type="entry name" value="GFO_IDH_MocA_C3"/>
    <property type="match status" value="1"/>
</dbReference>
<dbReference type="InterPro" id="IPR008354">
    <property type="entry name" value="Glc-Fru_OxRdtase_bac"/>
</dbReference>
<dbReference type="PROSITE" id="PS51257">
    <property type="entry name" value="PROKAR_LIPOPROTEIN"/>
    <property type="match status" value="1"/>
</dbReference>